<dbReference type="CDD" id="cd16393">
    <property type="entry name" value="SPO0J_N"/>
    <property type="match status" value="1"/>
</dbReference>
<dbReference type="InterPro" id="IPR004437">
    <property type="entry name" value="ParB/RepB/Spo0J"/>
</dbReference>
<sequence>MDNNPPIQEPVFLIEVGKITVNPFQPRKYFDEQKLKELAGSIREYGVLQPLVVTKLEEETDSGTTVKYELIAGERRLRASKLAGLERVPAVIKNVGLDRERLEMAIVENVQRADLNPIESARAYSRLQDEFNLTQREIASRIGKSREVIANTMRLLNLPTKVQDAISMGHLGESQARLLLSVDDIHQQDLLFEEVLSNSLSVRELKGKIDYIKSIERKMNPGTDQKKLGPLFDPEAESIKQRLEETLGTPVKVERKGDHGKITIEYFSVVDLQNLLQKIASQQPSPDYAPASEPAQVEEAPEKPQEEYQSEPDQSVEENTANEHYGPAHADDGARAPINLPVANLDDMEELKEEFSTQDEQPQEFTI</sequence>
<comment type="caution">
    <text evidence="6">The sequence shown here is derived from an EMBL/GenBank/DDBJ whole genome shotgun (WGS) entry which is preliminary data.</text>
</comment>
<gene>
    <name evidence="6" type="ORF">COU10_03705</name>
</gene>
<evidence type="ECO:0000256" key="4">
    <source>
        <dbReference type="SAM" id="MobiDB-lite"/>
    </source>
</evidence>
<evidence type="ECO:0000313" key="7">
    <source>
        <dbReference type="Proteomes" id="UP000230903"/>
    </source>
</evidence>
<dbReference type="EMBL" id="PFBC01000056">
    <property type="protein sequence ID" value="PIR87614.1"/>
    <property type="molecule type" value="Genomic_DNA"/>
</dbReference>
<dbReference type="Proteomes" id="UP000230903">
    <property type="component" value="Unassembled WGS sequence"/>
</dbReference>
<feature type="domain" description="ParB-like N-terminal" evidence="5">
    <location>
        <begin position="12"/>
        <end position="110"/>
    </location>
</feature>
<dbReference type="GO" id="GO:0007059">
    <property type="term" value="P:chromosome segregation"/>
    <property type="evidence" value="ECO:0007669"/>
    <property type="project" value="UniProtKB-KW"/>
</dbReference>
<dbReference type="FunFam" id="3.90.1530.30:FF:000001">
    <property type="entry name" value="Chromosome partitioning protein ParB"/>
    <property type="match status" value="1"/>
</dbReference>
<dbReference type="InterPro" id="IPR050336">
    <property type="entry name" value="Chromosome_partition/occlusion"/>
</dbReference>
<evidence type="ECO:0000256" key="1">
    <source>
        <dbReference type="ARBA" id="ARBA00006295"/>
    </source>
</evidence>
<dbReference type="Pfam" id="PF17762">
    <property type="entry name" value="HTH_ParB"/>
    <property type="match status" value="1"/>
</dbReference>
<dbReference type="SUPFAM" id="SSF110849">
    <property type="entry name" value="ParB/Sulfiredoxin"/>
    <property type="match status" value="1"/>
</dbReference>
<dbReference type="PANTHER" id="PTHR33375:SF1">
    <property type="entry name" value="CHROMOSOME-PARTITIONING PROTEIN PARB-RELATED"/>
    <property type="match status" value="1"/>
</dbReference>
<proteinExistence type="inferred from homology"/>
<dbReference type="InterPro" id="IPR057240">
    <property type="entry name" value="ParB_dimer_C"/>
</dbReference>
<evidence type="ECO:0000259" key="5">
    <source>
        <dbReference type="SMART" id="SM00470"/>
    </source>
</evidence>
<evidence type="ECO:0000256" key="3">
    <source>
        <dbReference type="ARBA" id="ARBA00023125"/>
    </source>
</evidence>
<keyword evidence="2" id="KW-0159">Chromosome partition</keyword>
<dbReference type="GO" id="GO:0005694">
    <property type="term" value="C:chromosome"/>
    <property type="evidence" value="ECO:0007669"/>
    <property type="project" value="TreeGrafter"/>
</dbReference>
<dbReference type="Pfam" id="PF02195">
    <property type="entry name" value="ParB_N"/>
    <property type="match status" value="1"/>
</dbReference>
<dbReference type="PANTHER" id="PTHR33375">
    <property type="entry name" value="CHROMOSOME-PARTITIONING PROTEIN PARB-RELATED"/>
    <property type="match status" value="1"/>
</dbReference>
<dbReference type="Gene3D" id="1.10.10.2830">
    <property type="match status" value="1"/>
</dbReference>
<evidence type="ECO:0000313" key="6">
    <source>
        <dbReference type="EMBL" id="PIR87614.1"/>
    </source>
</evidence>
<dbReference type="NCBIfam" id="TIGR00180">
    <property type="entry name" value="parB_part"/>
    <property type="match status" value="1"/>
</dbReference>
<dbReference type="InterPro" id="IPR041468">
    <property type="entry name" value="HTH_ParB/Spo0J"/>
</dbReference>
<dbReference type="Pfam" id="PF23552">
    <property type="entry name" value="ParB_C"/>
    <property type="match status" value="1"/>
</dbReference>
<evidence type="ECO:0000256" key="2">
    <source>
        <dbReference type="ARBA" id="ARBA00022829"/>
    </source>
</evidence>
<organism evidence="6 7">
    <name type="scientific">Candidatus Harrisonbacteria bacterium CG10_big_fil_rev_8_21_14_0_10_45_28</name>
    <dbReference type="NCBI Taxonomy" id="1974586"/>
    <lineage>
        <taxon>Bacteria</taxon>
        <taxon>Candidatus Harrisoniibacteriota</taxon>
    </lineage>
</organism>
<dbReference type="GO" id="GO:0003677">
    <property type="term" value="F:DNA binding"/>
    <property type="evidence" value="ECO:0007669"/>
    <property type="project" value="UniProtKB-KW"/>
</dbReference>
<dbReference type="AlphaFoldDB" id="A0A2H0UMI2"/>
<dbReference type="FunFam" id="1.10.10.2830:FF:000001">
    <property type="entry name" value="Chromosome partitioning protein ParB"/>
    <property type="match status" value="1"/>
</dbReference>
<name>A0A2H0UMI2_9BACT</name>
<protein>
    <recommendedName>
        <fullName evidence="5">ParB-like N-terminal domain-containing protein</fullName>
    </recommendedName>
</protein>
<accession>A0A2H0UMI2</accession>
<dbReference type="SMART" id="SM00470">
    <property type="entry name" value="ParB"/>
    <property type="match status" value="1"/>
</dbReference>
<feature type="region of interest" description="Disordered" evidence="4">
    <location>
        <begin position="282"/>
        <end position="340"/>
    </location>
</feature>
<reference evidence="7" key="1">
    <citation type="submission" date="2017-09" db="EMBL/GenBank/DDBJ databases">
        <title>Depth-based differentiation of microbial function through sediment-hosted aquifers and enrichment of novel symbionts in the deep terrestrial subsurface.</title>
        <authorList>
            <person name="Probst A.J."/>
            <person name="Ladd B."/>
            <person name="Jarett J.K."/>
            <person name="Geller-Mcgrath D.E."/>
            <person name="Sieber C.M.K."/>
            <person name="Emerson J.B."/>
            <person name="Anantharaman K."/>
            <person name="Thomas B.C."/>
            <person name="Malmstrom R."/>
            <person name="Stieglmeier M."/>
            <person name="Klingl A."/>
            <person name="Woyke T."/>
            <person name="Ryan C.M."/>
            <person name="Banfield J.F."/>
        </authorList>
    </citation>
    <scope>NUCLEOTIDE SEQUENCE [LARGE SCALE GENOMIC DNA]</scope>
</reference>
<dbReference type="Gene3D" id="3.90.1530.30">
    <property type="match status" value="1"/>
</dbReference>
<dbReference type="InterPro" id="IPR036086">
    <property type="entry name" value="ParB/Sulfiredoxin_sf"/>
</dbReference>
<keyword evidence="3" id="KW-0238">DNA-binding</keyword>
<comment type="similarity">
    <text evidence="1">Belongs to the ParB family.</text>
</comment>
<dbReference type="InterPro" id="IPR003115">
    <property type="entry name" value="ParB_N"/>
</dbReference>